<dbReference type="Pfam" id="PF02501">
    <property type="entry name" value="T2SSI"/>
    <property type="match status" value="1"/>
</dbReference>
<evidence type="ECO:0000259" key="10">
    <source>
        <dbReference type="PROSITE" id="PS50017"/>
    </source>
</evidence>
<dbReference type="RefSeq" id="WP_265720976.1">
    <property type="nucleotide sequence ID" value="NZ_JAPIVK010000007.1"/>
</dbReference>
<protein>
    <recommendedName>
        <fullName evidence="9">Type II secretion system protein I</fullName>
        <shortName evidence="9">T2SS minor pseudopilin I</shortName>
    </recommendedName>
</protein>
<sequence length="128" mass="14504">MMTDFANEQRGFTLIEVLVALAIFGVIAVSLLNTMQGSVRQQAVMEERLSANLVAQQALAEIRMRSAWPPVGEKTERISLGAREWQVTARVEDTSEERMRHITVEVARPESENLAYTLDAWTAREEER</sequence>
<evidence type="ECO:0000256" key="2">
    <source>
        <dbReference type="ARBA" id="ARBA00008358"/>
    </source>
</evidence>
<evidence type="ECO:0000313" key="12">
    <source>
        <dbReference type="Proteomes" id="UP001597425"/>
    </source>
</evidence>
<keyword evidence="5 9" id="KW-0997">Cell inner membrane</keyword>
<dbReference type="NCBIfam" id="TIGR01707">
    <property type="entry name" value="gspI"/>
    <property type="match status" value="1"/>
</dbReference>
<dbReference type="InterPro" id="IPR003413">
    <property type="entry name" value="T2SS_GspI_C"/>
</dbReference>
<dbReference type="NCBIfam" id="TIGR02532">
    <property type="entry name" value="IV_pilin_GFxxxE"/>
    <property type="match status" value="1"/>
</dbReference>
<keyword evidence="4 9" id="KW-0488">Methylation</keyword>
<dbReference type="InterPro" id="IPR010052">
    <property type="entry name" value="T2SS_protein-GspI"/>
</dbReference>
<feature type="transmembrane region" description="Helical" evidence="9">
    <location>
        <begin position="12"/>
        <end position="32"/>
    </location>
</feature>
<organism evidence="11 12">
    <name type="scientific">Microbulbifer halophilus</name>
    <dbReference type="NCBI Taxonomy" id="453963"/>
    <lineage>
        <taxon>Bacteria</taxon>
        <taxon>Pseudomonadati</taxon>
        <taxon>Pseudomonadota</taxon>
        <taxon>Gammaproteobacteria</taxon>
        <taxon>Cellvibrionales</taxon>
        <taxon>Microbulbiferaceae</taxon>
        <taxon>Microbulbifer</taxon>
    </lineage>
</organism>
<dbReference type="PANTHER" id="PTHR38779">
    <property type="entry name" value="TYPE II SECRETION SYSTEM PROTEIN I-RELATED"/>
    <property type="match status" value="1"/>
</dbReference>
<evidence type="ECO:0000256" key="7">
    <source>
        <dbReference type="ARBA" id="ARBA00022989"/>
    </source>
</evidence>
<keyword evidence="7 9" id="KW-1133">Transmembrane helix</keyword>
<dbReference type="Proteomes" id="UP001597425">
    <property type="component" value="Unassembled WGS sequence"/>
</dbReference>
<dbReference type="PANTHER" id="PTHR38779:SF2">
    <property type="entry name" value="TYPE II SECRETION SYSTEM PROTEIN I-RELATED"/>
    <property type="match status" value="1"/>
</dbReference>
<comment type="PTM">
    <text evidence="9">Cleaved by prepilin peptidase.</text>
</comment>
<evidence type="ECO:0000256" key="4">
    <source>
        <dbReference type="ARBA" id="ARBA00022481"/>
    </source>
</evidence>
<evidence type="ECO:0000256" key="3">
    <source>
        <dbReference type="ARBA" id="ARBA00022475"/>
    </source>
</evidence>
<dbReference type="PROSITE" id="PS00409">
    <property type="entry name" value="PROKAR_NTER_METHYL"/>
    <property type="match status" value="1"/>
</dbReference>
<dbReference type="PROSITE" id="PS50017">
    <property type="entry name" value="DEATH_DOMAIN"/>
    <property type="match status" value="1"/>
</dbReference>
<evidence type="ECO:0000256" key="6">
    <source>
        <dbReference type="ARBA" id="ARBA00022692"/>
    </source>
</evidence>
<evidence type="ECO:0000256" key="8">
    <source>
        <dbReference type="ARBA" id="ARBA00023136"/>
    </source>
</evidence>
<keyword evidence="6 9" id="KW-0812">Transmembrane</keyword>
<name>A0ABW5EBG2_9GAMM</name>
<evidence type="ECO:0000256" key="9">
    <source>
        <dbReference type="RuleBase" id="RU368030"/>
    </source>
</evidence>
<dbReference type="InterPro" id="IPR000488">
    <property type="entry name" value="Death_dom"/>
</dbReference>
<dbReference type="SUPFAM" id="SSF54523">
    <property type="entry name" value="Pili subunits"/>
    <property type="match status" value="1"/>
</dbReference>
<reference evidence="12" key="1">
    <citation type="journal article" date="2019" name="Int. J. Syst. Evol. Microbiol.">
        <title>The Global Catalogue of Microorganisms (GCM) 10K type strain sequencing project: providing services to taxonomists for standard genome sequencing and annotation.</title>
        <authorList>
            <consortium name="The Broad Institute Genomics Platform"/>
            <consortium name="The Broad Institute Genome Sequencing Center for Infectious Disease"/>
            <person name="Wu L."/>
            <person name="Ma J."/>
        </authorList>
    </citation>
    <scope>NUCLEOTIDE SEQUENCE [LARGE SCALE GENOMIC DNA]</scope>
    <source>
        <strain evidence="12">KCTC 12848</strain>
    </source>
</reference>
<evidence type="ECO:0000256" key="1">
    <source>
        <dbReference type="ARBA" id="ARBA00004377"/>
    </source>
</evidence>
<dbReference type="InterPro" id="IPR045584">
    <property type="entry name" value="Pilin-like"/>
</dbReference>
<feature type="domain" description="Death" evidence="10">
    <location>
        <begin position="84"/>
        <end position="128"/>
    </location>
</feature>
<dbReference type="Pfam" id="PF07963">
    <property type="entry name" value="N_methyl"/>
    <property type="match status" value="1"/>
</dbReference>
<evidence type="ECO:0000313" key="11">
    <source>
        <dbReference type="EMBL" id="MFD2310926.1"/>
    </source>
</evidence>
<comment type="similarity">
    <text evidence="2 9">Belongs to the GSP I family.</text>
</comment>
<comment type="function">
    <text evidence="9">Component of the type II secretion system required for the energy-dependent secretion of extracellular factors such as proteases and toxins from the periplasm.</text>
</comment>
<gene>
    <name evidence="11" type="primary">gspI</name>
    <name evidence="11" type="ORF">ACFSKX_10905</name>
</gene>
<comment type="caution">
    <text evidence="11">The sequence shown here is derived from an EMBL/GenBank/DDBJ whole genome shotgun (WGS) entry which is preliminary data.</text>
</comment>
<keyword evidence="3" id="KW-1003">Cell membrane</keyword>
<keyword evidence="12" id="KW-1185">Reference proteome</keyword>
<comment type="subunit">
    <text evidence="9">Type II secretion is composed of four main components: the outer membrane complex, the inner membrane complex, the cytoplasmic secretion ATPase and the periplasm-spanning pseudopilus.</text>
</comment>
<keyword evidence="8 9" id="KW-0472">Membrane</keyword>
<comment type="subcellular location">
    <subcellularLocation>
        <location evidence="1 9">Cell inner membrane</location>
        <topology evidence="1 9">Single-pass membrane protein</topology>
    </subcellularLocation>
</comment>
<evidence type="ECO:0000256" key="5">
    <source>
        <dbReference type="ARBA" id="ARBA00022519"/>
    </source>
</evidence>
<dbReference type="InterPro" id="IPR012902">
    <property type="entry name" value="N_methyl_site"/>
</dbReference>
<accession>A0ABW5EBG2</accession>
<proteinExistence type="inferred from homology"/>
<dbReference type="EMBL" id="JBHUJD010000012">
    <property type="protein sequence ID" value="MFD2310926.1"/>
    <property type="molecule type" value="Genomic_DNA"/>
</dbReference>
<dbReference type="Gene3D" id="3.30.1300.30">
    <property type="entry name" value="GSPII I/J protein-like"/>
    <property type="match status" value="1"/>
</dbReference>